<dbReference type="AlphaFoldDB" id="A0A8J3IVR6"/>
<proteinExistence type="predicted"/>
<comment type="caution">
    <text evidence="1">The sequence shown here is derived from an EMBL/GenBank/DDBJ whole genome shotgun (WGS) entry which is preliminary data.</text>
</comment>
<dbReference type="Proteomes" id="UP000612808">
    <property type="component" value="Unassembled WGS sequence"/>
</dbReference>
<gene>
    <name evidence="1" type="ORF">Aru02nite_17300</name>
</gene>
<name>A0A8J3IVR6_9ACTN</name>
<dbReference type="InterPro" id="IPR001646">
    <property type="entry name" value="5peptide_repeat"/>
</dbReference>
<dbReference type="SUPFAM" id="SSF141571">
    <property type="entry name" value="Pentapeptide repeat-like"/>
    <property type="match status" value="1"/>
</dbReference>
<accession>A0A8J3IVR6</accession>
<evidence type="ECO:0000313" key="1">
    <source>
        <dbReference type="EMBL" id="GID10841.1"/>
    </source>
</evidence>
<dbReference type="RefSeq" id="WP_203656421.1">
    <property type="nucleotide sequence ID" value="NZ_BAAAZM010000004.1"/>
</dbReference>
<organism evidence="1 2">
    <name type="scientific">Actinocatenispora rupis</name>
    <dbReference type="NCBI Taxonomy" id="519421"/>
    <lineage>
        <taxon>Bacteria</taxon>
        <taxon>Bacillati</taxon>
        <taxon>Actinomycetota</taxon>
        <taxon>Actinomycetes</taxon>
        <taxon>Micromonosporales</taxon>
        <taxon>Micromonosporaceae</taxon>
        <taxon>Actinocatenispora</taxon>
    </lineage>
</organism>
<protein>
    <recommendedName>
        <fullName evidence="3">Pentapeptide repeat-containing protein</fullName>
    </recommendedName>
</protein>
<dbReference type="Gene3D" id="2.160.20.80">
    <property type="entry name" value="E3 ubiquitin-protein ligase SopA"/>
    <property type="match status" value="1"/>
</dbReference>
<keyword evidence="2" id="KW-1185">Reference proteome</keyword>
<dbReference type="Pfam" id="PF00805">
    <property type="entry name" value="Pentapeptide"/>
    <property type="match status" value="1"/>
</dbReference>
<evidence type="ECO:0000313" key="2">
    <source>
        <dbReference type="Proteomes" id="UP000612808"/>
    </source>
</evidence>
<dbReference type="EMBL" id="BOMB01000010">
    <property type="protein sequence ID" value="GID10841.1"/>
    <property type="molecule type" value="Genomic_DNA"/>
</dbReference>
<sequence length="217" mass="23648">MEFRKYDERRSLRRPTIDEDLTEGGELSGELDVSGARYEGVSFTGAEGDGDLDRTVLSRVDLAETRYTPLTLTDVSFTGVDVSNAQWSNLVARRTELVSCRATGWGVWIALAADLYVGDTRLDYAHLHIERTKGLVVFERCTVDQARISGDLSRVLFLDCDLAGVEFQAATARGCDLRTSQLTGARGLATLRGARVTASQTVTIAPQLAAELGLTVE</sequence>
<reference evidence="1" key="1">
    <citation type="submission" date="2021-01" db="EMBL/GenBank/DDBJ databases">
        <title>Whole genome shotgun sequence of Actinocatenispora rupis NBRC 107355.</title>
        <authorList>
            <person name="Komaki H."/>
            <person name="Tamura T."/>
        </authorList>
    </citation>
    <scope>NUCLEOTIDE SEQUENCE</scope>
    <source>
        <strain evidence="1">NBRC 107355</strain>
    </source>
</reference>
<evidence type="ECO:0008006" key="3">
    <source>
        <dbReference type="Google" id="ProtNLM"/>
    </source>
</evidence>